<accession>A0ABW6GRU2</accession>
<sequence>MTAVRTIAAPGGVRSLVWCGDDLADLAGSGRRWAPDGAERPGLTSWGGFPFDRAALSPSGRYAAVWTERGTKGLLVETGELRLLREINRSYYCAEDYDYPLGLGRLPDGREVLVHCPEEYNELQVEDLVTGERLTAGPREPDDVFHTRPEISPDGRHLLTAGWVWAPIGVAGVHDLTAALADPTVLDTDSLFAPRAGLNEEATAACWLDAERIAVAGSTPEHPSRSPQLGVWSVPERRWLHHSPLEHPTGTLLARGDQVLALDGHPRLLDTATGAVLAEWPAYELPEKGGCFGATHVPSPAAALSPDGTRLAVGLPDAVAVIELPPAV</sequence>
<dbReference type="Proteomes" id="UP001599542">
    <property type="component" value="Unassembled WGS sequence"/>
</dbReference>
<evidence type="ECO:0000313" key="1">
    <source>
        <dbReference type="EMBL" id="MFE1355469.1"/>
    </source>
</evidence>
<keyword evidence="2" id="KW-1185">Reference proteome</keyword>
<proteinExistence type="predicted"/>
<dbReference type="EMBL" id="JBHYPX010000061">
    <property type="protein sequence ID" value="MFE1355469.1"/>
    <property type="molecule type" value="Genomic_DNA"/>
</dbReference>
<dbReference type="InterPro" id="IPR011044">
    <property type="entry name" value="Quino_amine_DH_bsu"/>
</dbReference>
<comment type="caution">
    <text evidence="1">The sequence shown here is derived from an EMBL/GenBank/DDBJ whole genome shotgun (WGS) entry which is preliminary data.</text>
</comment>
<dbReference type="RefSeq" id="WP_380329802.1">
    <property type="nucleotide sequence ID" value="NZ_JBHYPW010000061.1"/>
</dbReference>
<evidence type="ECO:0000313" key="2">
    <source>
        <dbReference type="Proteomes" id="UP001599542"/>
    </source>
</evidence>
<protein>
    <submittedName>
        <fullName evidence="1">Uncharacterized protein</fullName>
    </submittedName>
</protein>
<name>A0ABW6GRU2_9ACTN</name>
<gene>
    <name evidence="1" type="ORF">ACFW6T_26120</name>
</gene>
<organism evidence="1 2">
    <name type="scientific">Kitasatospora phosalacinea</name>
    <dbReference type="NCBI Taxonomy" id="2065"/>
    <lineage>
        <taxon>Bacteria</taxon>
        <taxon>Bacillati</taxon>
        <taxon>Actinomycetota</taxon>
        <taxon>Actinomycetes</taxon>
        <taxon>Kitasatosporales</taxon>
        <taxon>Streptomycetaceae</taxon>
        <taxon>Kitasatospora</taxon>
    </lineage>
</organism>
<dbReference type="SUPFAM" id="SSF50969">
    <property type="entry name" value="YVTN repeat-like/Quinoprotein amine dehydrogenase"/>
    <property type="match status" value="1"/>
</dbReference>
<reference evidence="1 2" key="1">
    <citation type="submission" date="2024-09" db="EMBL/GenBank/DDBJ databases">
        <title>The Natural Products Discovery Center: Release of the First 8490 Sequenced Strains for Exploring Actinobacteria Biosynthetic Diversity.</title>
        <authorList>
            <person name="Kalkreuter E."/>
            <person name="Kautsar S.A."/>
            <person name="Yang D."/>
            <person name="Bader C.D."/>
            <person name="Teijaro C.N."/>
            <person name="Fluegel L."/>
            <person name="Davis C.M."/>
            <person name="Simpson J.R."/>
            <person name="Lauterbach L."/>
            <person name="Steele A.D."/>
            <person name="Gui C."/>
            <person name="Meng S."/>
            <person name="Li G."/>
            <person name="Viehrig K."/>
            <person name="Ye F."/>
            <person name="Su P."/>
            <person name="Kiefer A.F."/>
            <person name="Nichols A."/>
            <person name="Cepeda A.J."/>
            <person name="Yan W."/>
            <person name="Fan B."/>
            <person name="Jiang Y."/>
            <person name="Adhikari A."/>
            <person name="Zheng C.-J."/>
            <person name="Schuster L."/>
            <person name="Cowan T.M."/>
            <person name="Smanski M.J."/>
            <person name="Chevrette M.G."/>
            <person name="De Carvalho L.P.S."/>
            <person name="Shen B."/>
        </authorList>
    </citation>
    <scope>NUCLEOTIDE SEQUENCE [LARGE SCALE GENOMIC DNA]</scope>
    <source>
        <strain evidence="1 2">NPDC058753</strain>
    </source>
</reference>